<dbReference type="EMBL" id="AP021853">
    <property type="protein sequence ID" value="BBN97652.1"/>
    <property type="molecule type" value="Genomic_DNA"/>
</dbReference>
<accession>A0A5K7WTL4</accession>
<dbReference type="Proteomes" id="UP000326951">
    <property type="component" value="Chromosome"/>
</dbReference>
<dbReference type="PANTHER" id="PTHR31851">
    <property type="entry name" value="FE(2+)/MN(2+) TRANSPORTER PCL1"/>
    <property type="match status" value="1"/>
</dbReference>
<dbReference type="Pfam" id="PF01988">
    <property type="entry name" value="VIT1"/>
    <property type="match status" value="1"/>
</dbReference>
<dbReference type="InterPro" id="IPR008217">
    <property type="entry name" value="Ccc1_fam"/>
</dbReference>
<feature type="transmembrane region" description="Helical" evidence="5">
    <location>
        <begin position="162"/>
        <end position="185"/>
    </location>
</feature>
<dbReference type="CDD" id="cd02432">
    <property type="entry name" value="Nodulin-21_like_1"/>
    <property type="match status" value="1"/>
</dbReference>
<gene>
    <name evidence="6" type="ORF">St703_03570</name>
</gene>
<keyword evidence="2 5" id="KW-0812">Transmembrane</keyword>
<evidence type="ECO:0000256" key="4">
    <source>
        <dbReference type="ARBA" id="ARBA00023136"/>
    </source>
</evidence>
<proteinExistence type="predicted"/>
<evidence type="ECO:0000313" key="7">
    <source>
        <dbReference type="Proteomes" id="UP000326951"/>
    </source>
</evidence>
<keyword evidence="4 5" id="KW-0472">Membrane</keyword>
<dbReference type="AlphaFoldDB" id="A0A5K7WTL4"/>
<reference evidence="6 7" key="1">
    <citation type="submission" date="2019-09" db="EMBL/GenBank/DDBJ databases">
        <title>Complete genome sequence of Sporolactobacillus terrae 70-3.</title>
        <authorList>
            <person name="Tanaka N."/>
            <person name="Shiwa Y."/>
            <person name="Fujita N."/>
            <person name="Tanasupawat S."/>
        </authorList>
    </citation>
    <scope>NUCLEOTIDE SEQUENCE [LARGE SCALE GENOMIC DNA]</scope>
    <source>
        <strain evidence="6 7">70-3</strain>
    </source>
</reference>
<evidence type="ECO:0000256" key="5">
    <source>
        <dbReference type="SAM" id="Phobius"/>
    </source>
</evidence>
<dbReference type="GO" id="GO:0030026">
    <property type="term" value="P:intracellular manganese ion homeostasis"/>
    <property type="evidence" value="ECO:0007669"/>
    <property type="project" value="InterPro"/>
</dbReference>
<comment type="subcellular location">
    <subcellularLocation>
        <location evidence="1">Endomembrane system</location>
        <topology evidence="1">Multi-pass membrane protein</topology>
    </subcellularLocation>
</comment>
<keyword evidence="3 5" id="KW-1133">Transmembrane helix</keyword>
<feature type="transmembrane region" description="Helical" evidence="5">
    <location>
        <begin position="230"/>
        <end position="247"/>
    </location>
</feature>
<feature type="transmembrane region" description="Helical" evidence="5">
    <location>
        <begin position="36"/>
        <end position="60"/>
    </location>
</feature>
<sequence>MSMMENNVEKWKLRLKENETLKNFFRNRTIAQKVNVLRASVMGANDGIISVAGIVLGVAGATNNHFAIFIAGIGGLLAGNISMAMGEYVSVHSERDAQERATQKEKQLLETKYDQQYQFICKRLETSGISHELSEHAAQEMMARDPLGTVVREKYGFDPTQITSPFAAAMASMLSFTLGALLPLVAMNLLPAQWKTLGTMLAVVFALMITGYSAAVLARTKRSRSVIRNVLAGLLTMLVTYLIGSLFA</sequence>
<dbReference type="RefSeq" id="WP_152080121.1">
    <property type="nucleotide sequence ID" value="NZ_AP021853.1"/>
</dbReference>
<evidence type="ECO:0000256" key="2">
    <source>
        <dbReference type="ARBA" id="ARBA00022692"/>
    </source>
</evidence>
<dbReference type="GO" id="GO:0012505">
    <property type="term" value="C:endomembrane system"/>
    <property type="evidence" value="ECO:0007669"/>
    <property type="project" value="UniProtKB-SubCell"/>
</dbReference>
<evidence type="ECO:0000313" key="6">
    <source>
        <dbReference type="EMBL" id="BBN97652.1"/>
    </source>
</evidence>
<feature type="transmembrane region" description="Helical" evidence="5">
    <location>
        <begin position="197"/>
        <end position="218"/>
    </location>
</feature>
<feature type="transmembrane region" description="Helical" evidence="5">
    <location>
        <begin position="66"/>
        <end position="85"/>
    </location>
</feature>
<dbReference type="GO" id="GO:0005384">
    <property type="term" value="F:manganese ion transmembrane transporter activity"/>
    <property type="evidence" value="ECO:0007669"/>
    <property type="project" value="InterPro"/>
</dbReference>
<protein>
    <submittedName>
        <fullName evidence="6">Membrane protein</fullName>
    </submittedName>
</protein>
<name>A0A5K7WTL4_9BACL</name>
<organism evidence="6 7">
    <name type="scientific">Sporolactobacillus terrae</name>
    <dbReference type="NCBI Taxonomy" id="269673"/>
    <lineage>
        <taxon>Bacteria</taxon>
        <taxon>Bacillati</taxon>
        <taxon>Bacillota</taxon>
        <taxon>Bacilli</taxon>
        <taxon>Bacillales</taxon>
        <taxon>Sporolactobacillaceae</taxon>
        <taxon>Sporolactobacillus</taxon>
    </lineage>
</organism>
<evidence type="ECO:0000256" key="1">
    <source>
        <dbReference type="ARBA" id="ARBA00004127"/>
    </source>
</evidence>
<evidence type="ECO:0000256" key="3">
    <source>
        <dbReference type="ARBA" id="ARBA00022989"/>
    </source>
</evidence>